<evidence type="ECO:0000313" key="2">
    <source>
        <dbReference type="Proteomes" id="UP001596317"/>
    </source>
</evidence>
<dbReference type="RefSeq" id="WP_380055560.1">
    <property type="nucleotide sequence ID" value="NZ_JBHSWB010000001.1"/>
</dbReference>
<keyword evidence="2" id="KW-1185">Reference proteome</keyword>
<proteinExistence type="predicted"/>
<evidence type="ECO:0000313" key="1">
    <source>
        <dbReference type="EMBL" id="MFC6660500.1"/>
    </source>
</evidence>
<accession>A0ABW1ZJ90</accession>
<reference evidence="2" key="1">
    <citation type="journal article" date="2019" name="Int. J. Syst. Evol. Microbiol.">
        <title>The Global Catalogue of Microorganisms (GCM) 10K type strain sequencing project: providing services to taxonomists for standard genome sequencing and annotation.</title>
        <authorList>
            <consortium name="The Broad Institute Genomics Platform"/>
            <consortium name="The Broad Institute Genome Sequencing Center for Infectious Disease"/>
            <person name="Wu L."/>
            <person name="Ma J."/>
        </authorList>
    </citation>
    <scope>NUCLEOTIDE SEQUENCE [LARGE SCALE GENOMIC DNA]</scope>
    <source>
        <strain evidence="2">CCUG 63830</strain>
    </source>
</reference>
<protein>
    <recommendedName>
        <fullName evidence="3">Outer membrane protein beta-barrel domain-containing protein</fullName>
    </recommendedName>
</protein>
<organism evidence="1 2">
    <name type="scientific">Deinococcus multiflagellatus</name>
    <dbReference type="NCBI Taxonomy" id="1656887"/>
    <lineage>
        <taxon>Bacteria</taxon>
        <taxon>Thermotogati</taxon>
        <taxon>Deinococcota</taxon>
        <taxon>Deinococci</taxon>
        <taxon>Deinococcales</taxon>
        <taxon>Deinococcaceae</taxon>
        <taxon>Deinococcus</taxon>
    </lineage>
</organism>
<gene>
    <name evidence="1" type="ORF">ACFP90_09115</name>
</gene>
<evidence type="ECO:0008006" key="3">
    <source>
        <dbReference type="Google" id="ProtNLM"/>
    </source>
</evidence>
<name>A0ABW1ZJ90_9DEIO</name>
<sequence length="82" mass="8306">MGAGLGLTSGLVRNSGTTNATDVYANVLLGADYRVTDSISVFVEGNGRYYFSNKGAATGLPATGANNGGFSGGVKAGLKFYF</sequence>
<dbReference type="EMBL" id="JBHSWB010000001">
    <property type="protein sequence ID" value="MFC6660500.1"/>
    <property type="molecule type" value="Genomic_DNA"/>
</dbReference>
<dbReference type="Proteomes" id="UP001596317">
    <property type="component" value="Unassembled WGS sequence"/>
</dbReference>
<comment type="caution">
    <text evidence="1">The sequence shown here is derived from an EMBL/GenBank/DDBJ whole genome shotgun (WGS) entry which is preliminary data.</text>
</comment>